<feature type="region of interest" description="Disordered" evidence="1">
    <location>
        <begin position="16"/>
        <end position="43"/>
    </location>
</feature>
<sequence length="83" mass="8657">MPAPTMDPTTMAVRAWRENSSPPASNDTSATKAKPTGSQRAGSNLIAVGRVAEGLLCGLPQHLSQRGIGEGKDLSKLKNDTPD</sequence>
<proteinExistence type="predicted"/>
<evidence type="ECO:0000313" key="2">
    <source>
        <dbReference type="EMBL" id="GLQ56836.1"/>
    </source>
</evidence>
<keyword evidence="3" id="KW-1185">Reference proteome</keyword>
<dbReference type="Proteomes" id="UP001156691">
    <property type="component" value="Unassembled WGS sequence"/>
</dbReference>
<dbReference type="EMBL" id="BSNS01000022">
    <property type="protein sequence ID" value="GLQ56836.1"/>
    <property type="molecule type" value="Genomic_DNA"/>
</dbReference>
<feature type="region of interest" description="Disordered" evidence="1">
    <location>
        <begin position="63"/>
        <end position="83"/>
    </location>
</feature>
<evidence type="ECO:0000256" key="1">
    <source>
        <dbReference type="SAM" id="MobiDB-lite"/>
    </source>
</evidence>
<feature type="compositionally biased region" description="Basic and acidic residues" evidence="1">
    <location>
        <begin position="69"/>
        <end position="83"/>
    </location>
</feature>
<evidence type="ECO:0000313" key="3">
    <source>
        <dbReference type="Proteomes" id="UP001156691"/>
    </source>
</evidence>
<comment type="caution">
    <text evidence="2">The sequence shown here is derived from an EMBL/GenBank/DDBJ whole genome shotgun (WGS) entry which is preliminary data.</text>
</comment>
<organism evidence="2 3">
    <name type="scientific">Devosia nitrariae</name>
    <dbReference type="NCBI Taxonomy" id="2071872"/>
    <lineage>
        <taxon>Bacteria</taxon>
        <taxon>Pseudomonadati</taxon>
        <taxon>Pseudomonadota</taxon>
        <taxon>Alphaproteobacteria</taxon>
        <taxon>Hyphomicrobiales</taxon>
        <taxon>Devosiaceae</taxon>
        <taxon>Devosia</taxon>
    </lineage>
</organism>
<accession>A0ABQ5WB30</accession>
<protein>
    <submittedName>
        <fullName evidence="2">Uncharacterized protein</fullName>
    </submittedName>
</protein>
<dbReference type="RefSeq" id="WP_284342234.1">
    <property type="nucleotide sequence ID" value="NZ_BSNS01000022.1"/>
</dbReference>
<reference evidence="3" key="1">
    <citation type="journal article" date="2019" name="Int. J. Syst. Evol. Microbiol.">
        <title>The Global Catalogue of Microorganisms (GCM) 10K type strain sequencing project: providing services to taxonomists for standard genome sequencing and annotation.</title>
        <authorList>
            <consortium name="The Broad Institute Genomics Platform"/>
            <consortium name="The Broad Institute Genome Sequencing Center for Infectious Disease"/>
            <person name="Wu L."/>
            <person name="Ma J."/>
        </authorList>
    </citation>
    <scope>NUCLEOTIDE SEQUENCE [LARGE SCALE GENOMIC DNA]</scope>
    <source>
        <strain evidence="3">NBRC 112416</strain>
    </source>
</reference>
<feature type="compositionally biased region" description="Polar residues" evidence="1">
    <location>
        <begin position="18"/>
        <end position="42"/>
    </location>
</feature>
<gene>
    <name evidence="2" type="ORF">GCM10010862_40950</name>
</gene>
<name>A0ABQ5WB30_9HYPH</name>